<gene>
    <name evidence="13" type="ORF">L3Y34_001299</name>
</gene>
<feature type="transmembrane region" description="Helical" evidence="11">
    <location>
        <begin position="281"/>
        <end position="301"/>
    </location>
</feature>
<evidence type="ECO:0000256" key="8">
    <source>
        <dbReference type="ARBA" id="ARBA00023034"/>
    </source>
</evidence>
<dbReference type="SUPFAM" id="SSF54686">
    <property type="entry name" value="Ribosomal protein L16p/L10e"/>
    <property type="match status" value="1"/>
</dbReference>
<evidence type="ECO:0000256" key="3">
    <source>
        <dbReference type="ARBA" id="ARBA00008931"/>
    </source>
</evidence>
<sequence>MINLRAVCRSSTGLVHITRGMKKYPFPVTFENVRFPPNGQLKLPVMPAEPVYDAEKGEKKYKSTKRMIEARGVEEVHTELIHEQYGLAAVSGGFIDSDDFKFLQDRINKNLIDNQFAVWRVDEPWLPRTKKAQGTRLGGGKGSIQKYVTPVRANRIILEVGGYITEIEAKAFLLYLCERFSFPVEFVSETMLAERRRKAEETRMMNKNLVVWMALGEDDILSVPFKYFVFCIGGLPSSALLICVLLSLFLHFDQATSTHCEVANWLPSISAAVSTYTPEKYIWRILIGLHIGPRLVVAVAFRNFLMSSPLRPYTGSKQFKFLCNIACGLNLLENFFLLALTSISSSEDHSLHAKCFGGFAISSIIYMILSTWLFSESGRRRATNLGERSYEYKILGASIFVVCFFLGGYLYWRHNTYCEPGIYTLFALVEYSAVLSNIFFHCTLYYDFHGKNIALTSSFGSSHYNLLPTQIEKDT</sequence>
<feature type="transmembrane region" description="Helical" evidence="11">
    <location>
        <begin position="356"/>
        <end position="374"/>
    </location>
</feature>
<evidence type="ECO:0000313" key="13">
    <source>
        <dbReference type="EMBL" id="ULU00777.1"/>
    </source>
</evidence>
<keyword evidence="6" id="KW-0689">Ribosomal protein</keyword>
<keyword evidence="4" id="KW-0337">GPI-anchor biosynthesis</keyword>
<dbReference type="Proteomes" id="UP000827892">
    <property type="component" value="Chromosome III"/>
</dbReference>
<accession>A0AAE9IP97</accession>
<dbReference type="AlphaFoldDB" id="A0AAE9IP97"/>
<evidence type="ECO:0000256" key="4">
    <source>
        <dbReference type="ARBA" id="ARBA00022502"/>
    </source>
</evidence>
<evidence type="ECO:0000256" key="11">
    <source>
        <dbReference type="SAM" id="Phobius"/>
    </source>
</evidence>
<dbReference type="GO" id="GO:0003735">
    <property type="term" value="F:structural constituent of ribosome"/>
    <property type="evidence" value="ECO:0007669"/>
    <property type="project" value="InterPro"/>
</dbReference>
<comment type="subcellular location">
    <subcellularLocation>
        <location evidence="1">Golgi apparatus membrane</location>
        <topology evidence="1">Multi-pass membrane protein</topology>
    </subcellularLocation>
</comment>
<dbReference type="PANTHER" id="PTHR12892:SF11">
    <property type="entry name" value="POST-GPI ATTACHMENT TO PROTEINS FACTOR 2"/>
    <property type="match status" value="1"/>
</dbReference>
<comment type="similarity">
    <text evidence="3">Belongs to the universal ribosomal protein uL16 family.</text>
</comment>
<evidence type="ECO:0000256" key="10">
    <source>
        <dbReference type="ARBA" id="ARBA00023274"/>
    </source>
</evidence>
<feature type="domain" description="CWH43-like N-terminal" evidence="12">
    <location>
        <begin position="225"/>
        <end position="450"/>
    </location>
</feature>
<reference evidence="13 14" key="1">
    <citation type="submission" date="2022-05" db="EMBL/GenBank/DDBJ databases">
        <title>Chromosome-level reference genomes for two strains of Caenorhabditis briggsae: an improved platform for comparative genomics.</title>
        <authorList>
            <person name="Stevens L."/>
            <person name="Andersen E.C."/>
        </authorList>
    </citation>
    <scope>NUCLEOTIDE SEQUENCE [LARGE SCALE GENOMIC DNA]</scope>
    <source>
        <strain evidence="13">QX1410_ONT</strain>
        <tissue evidence="13">Whole-organism</tissue>
    </source>
</reference>
<evidence type="ECO:0000256" key="7">
    <source>
        <dbReference type="ARBA" id="ARBA00022989"/>
    </source>
</evidence>
<dbReference type="Pfam" id="PF10277">
    <property type="entry name" value="Frag1"/>
    <property type="match status" value="1"/>
</dbReference>
<evidence type="ECO:0000256" key="2">
    <source>
        <dbReference type="ARBA" id="ARBA00007414"/>
    </source>
</evidence>
<dbReference type="GO" id="GO:1990904">
    <property type="term" value="C:ribonucleoprotein complex"/>
    <property type="evidence" value="ECO:0007669"/>
    <property type="project" value="UniProtKB-KW"/>
</dbReference>
<evidence type="ECO:0000256" key="6">
    <source>
        <dbReference type="ARBA" id="ARBA00022980"/>
    </source>
</evidence>
<dbReference type="FunFam" id="3.90.1170.10:FF:000013">
    <property type="entry name" value="Mitochondrial Ribosomal Protein, Large"/>
    <property type="match status" value="1"/>
</dbReference>
<dbReference type="Gene3D" id="3.90.1170.10">
    <property type="entry name" value="Ribosomal protein L10e/L16"/>
    <property type="match status" value="1"/>
</dbReference>
<keyword evidence="7 11" id="KW-1133">Transmembrane helix</keyword>
<dbReference type="PANTHER" id="PTHR12892">
    <property type="entry name" value="FGF RECEPTOR ACTIVATING PROTEIN 1"/>
    <property type="match status" value="1"/>
</dbReference>
<evidence type="ECO:0000256" key="9">
    <source>
        <dbReference type="ARBA" id="ARBA00023136"/>
    </source>
</evidence>
<dbReference type="EMBL" id="CP090893">
    <property type="protein sequence ID" value="ULU00777.1"/>
    <property type="molecule type" value="Genomic_DNA"/>
</dbReference>
<evidence type="ECO:0000256" key="1">
    <source>
        <dbReference type="ARBA" id="ARBA00004653"/>
    </source>
</evidence>
<dbReference type="InterPro" id="IPR039545">
    <property type="entry name" value="PGAP2"/>
</dbReference>
<dbReference type="InterPro" id="IPR036920">
    <property type="entry name" value="Ribosomal_uL16_sf"/>
</dbReference>
<feature type="transmembrane region" description="Helical" evidence="11">
    <location>
        <begin position="424"/>
        <end position="446"/>
    </location>
</feature>
<dbReference type="GO" id="GO:0006412">
    <property type="term" value="P:translation"/>
    <property type="evidence" value="ECO:0007669"/>
    <property type="project" value="InterPro"/>
</dbReference>
<keyword evidence="8" id="KW-0333">Golgi apparatus</keyword>
<feature type="transmembrane region" description="Helical" evidence="11">
    <location>
        <begin position="321"/>
        <end position="344"/>
    </location>
</feature>
<dbReference type="InterPro" id="IPR019402">
    <property type="entry name" value="CWH43_N"/>
</dbReference>
<keyword evidence="9 11" id="KW-0472">Membrane</keyword>
<evidence type="ECO:0000259" key="12">
    <source>
        <dbReference type="Pfam" id="PF10277"/>
    </source>
</evidence>
<feature type="transmembrane region" description="Helical" evidence="11">
    <location>
        <begin position="227"/>
        <end position="249"/>
    </location>
</feature>
<dbReference type="InterPro" id="IPR047873">
    <property type="entry name" value="Ribosomal_uL16"/>
</dbReference>
<dbReference type="GO" id="GO:0005840">
    <property type="term" value="C:ribosome"/>
    <property type="evidence" value="ECO:0007669"/>
    <property type="project" value="UniProtKB-KW"/>
</dbReference>
<evidence type="ECO:0000313" key="14">
    <source>
        <dbReference type="Proteomes" id="UP000827892"/>
    </source>
</evidence>
<proteinExistence type="inferred from homology"/>
<keyword evidence="10" id="KW-0687">Ribonucleoprotein</keyword>
<dbReference type="Pfam" id="PF00252">
    <property type="entry name" value="Ribosomal_L16"/>
    <property type="match status" value="1"/>
</dbReference>
<organism evidence="13 14">
    <name type="scientific">Caenorhabditis briggsae</name>
    <dbReference type="NCBI Taxonomy" id="6238"/>
    <lineage>
        <taxon>Eukaryota</taxon>
        <taxon>Metazoa</taxon>
        <taxon>Ecdysozoa</taxon>
        <taxon>Nematoda</taxon>
        <taxon>Chromadorea</taxon>
        <taxon>Rhabditida</taxon>
        <taxon>Rhabditina</taxon>
        <taxon>Rhabditomorpha</taxon>
        <taxon>Rhabditoidea</taxon>
        <taxon>Rhabditidae</taxon>
        <taxon>Peloderinae</taxon>
        <taxon>Caenorhabditis</taxon>
    </lineage>
</organism>
<dbReference type="InterPro" id="IPR016180">
    <property type="entry name" value="Ribosomal_uL16_dom"/>
</dbReference>
<name>A0AAE9IP97_CAEBR</name>
<dbReference type="CDD" id="cd01433">
    <property type="entry name" value="Ribosomal_L16_L10e"/>
    <property type="match status" value="1"/>
</dbReference>
<protein>
    <recommendedName>
        <fullName evidence="12">CWH43-like N-terminal domain-containing protein</fullName>
    </recommendedName>
</protein>
<keyword evidence="5 11" id="KW-0812">Transmembrane</keyword>
<feature type="transmembrane region" description="Helical" evidence="11">
    <location>
        <begin position="394"/>
        <end position="412"/>
    </location>
</feature>
<comment type="similarity">
    <text evidence="2">Belongs to the PGAP2 family.</text>
</comment>
<evidence type="ECO:0000256" key="5">
    <source>
        <dbReference type="ARBA" id="ARBA00022692"/>
    </source>
</evidence>
<dbReference type="GO" id="GO:0006506">
    <property type="term" value="P:GPI anchor biosynthetic process"/>
    <property type="evidence" value="ECO:0007669"/>
    <property type="project" value="UniProtKB-KW"/>
</dbReference>
<dbReference type="GO" id="GO:0000139">
    <property type="term" value="C:Golgi membrane"/>
    <property type="evidence" value="ECO:0007669"/>
    <property type="project" value="UniProtKB-SubCell"/>
</dbReference>